<evidence type="ECO:0000313" key="2">
    <source>
        <dbReference type="Proteomes" id="UP001595699"/>
    </source>
</evidence>
<dbReference type="Pfam" id="PF04439">
    <property type="entry name" value="Adenyl_transf"/>
    <property type="match status" value="1"/>
</dbReference>
<dbReference type="RefSeq" id="WP_205121143.1">
    <property type="nucleotide sequence ID" value="NZ_JAFBCM010000001.1"/>
</dbReference>
<protein>
    <submittedName>
        <fullName evidence="1">Aminoglycoside 6-adenylyltransferase</fullName>
    </submittedName>
</protein>
<dbReference type="InterPro" id="IPR043519">
    <property type="entry name" value="NT_sf"/>
</dbReference>
<comment type="caution">
    <text evidence="1">The sequence shown here is derived from an EMBL/GenBank/DDBJ whole genome shotgun (WGS) entry which is preliminary data.</text>
</comment>
<reference evidence="2" key="1">
    <citation type="journal article" date="2019" name="Int. J. Syst. Evol. Microbiol.">
        <title>The Global Catalogue of Microorganisms (GCM) 10K type strain sequencing project: providing services to taxonomists for standard genome sequencing and annotation.</title>
        <authorList>
            <consortium name="The Broad Institute Genomics Platform"/>
            <consortium name="The Broad Institute Genome Sequencing Center for Infectious Disease"/>
            <person name="Wu L."/>
            <person name="Ma J."/>
        </authorList>
    </citation>
    <scope>NUCLEOTIDE SEQUENCE [LARGE SCALE GENOMIC DNA]</scope>
    <source>
        <strain evidence="2">CGMCC 4.7241</strain>
    </source>
</reference>
<gene>
    <name evidence="1" type="ORF">ACFOUW_33955</name>
</gene>
<accession>A0ABV7YKL1</accession>
<dbReference type="SUPFAM" id="SSF81301">
    <property type="entry name" value="Nucleotidyltransferase"/>
    <property type="match status" value="1"/>
</dbReference>
<name>A0ABV7YKL1_9ACTN</name>
<dbReference type="InterPro" id="IPR007530">
    <property type="entry name" value="Aminoglycoside_adenylylTfrase"/>
</dbReference>
<organism evidence="1 2">
    <name type="scientific">Tenggerimyces flavus</name>
    <dbReference type="NCBI Taxonomy" id="1708749"/>
    <lineage>
        <taxon>Bacteria</taxon>
        <taxon>Bacillati</taxon>
        <taxon>Actinomycetota</taxon>
        <taxon>Actinomycetes</taxon>
        <taxon>Propionibacteriales</taxon>
        <taxon>Nocardioidaceae</taxon>
        <taxon>Tenggerimyces</taxon>
    </lineage>
</organism>
<dbReference type="Proteomes" id="UP001595699">
    <property type="component" value="Unassembled WGS sequence"/>
</dbReference>
<dbReference type="CDD" id="cd05403">
    <property type="entry name" value="NT_KNTase_like"/>
    <property type="match status" value="1"/>
</dbReference>
<sequence length="278" mass="31049">MRPEAVERALAPLPEGYRTLFDRLLTVVEHDERIRALWLSGSLARGDADAGSDLDVLLAVADDDRDGFAENWREWLATITPTLIARPLTFAPGSFYSLTRDCERLDVVVETVTTARTTTPFRTRLVVLDRDGLHEDLPDPEPPKLPDRERMEWIVEEFFRLLAIFVPVNLVRKDYLLGVVGVQGTRQMLHELFVNANQPLPATGVKQWSSKLTPAQRALMESLPPLDATRESLVPAMLATAEAFRTAGREALEAQGIPWPEDLDHTVSAHVTAALVQL</sequence>
<keyword evidence="2" id="KW-1185">Reference proteome</keyword>
<dbReference type="EMBL" id="JBHRZH010000043">
    <property type="protein sequence ID" value="MFC3765881.1"/>
    <property type="molecule type" value="Genomic_DNA"/>
</dbReference>
<dbReference type="Gene3D" id="3.30.460.10">
    <property type="entry name" value="Beta Polymerase, domain 2"/>
    <property type="match status" value="1"/>
</dbReference>
<evidence type="ECO:0000313" key="1">
    <source>
        <dbReference type="EMBL" id="MFC3765881.1"/>
    </source>
</evidence>
<proteinExistence type="predicted"/>